<dbReference type="STRING" id="71717.A0A4Y7SZE5"/>
<proteinExistence type="inferred from homology"/>
<dbReference type="GO" id="GO:0032259">
    <property type="term" value="P:methylation"/>
    <property type="evidence" value="ECO:0007669"/>
    <property type="project" value="UniProtKB-KW"/>
</dbReference>
<evidence type="ECO:0000256" key="1">
    <source>
        <dbReference type="ARBA" id="ARBA00010815"/>
    </source>
</evidence>
<feature type="region of interest" description="Disordered" evidence="2">
    <location>
        <begin position="487"/>
        <end position="508"/>
    </location>
</feature>
<dbReference type="CDD" id="cd02440">
    <property type="entry name" value="AdoMet_MTases"/>
    <property type="match status" value="1"/>
</dbReference>
<gene>
    <name evidence="4" type="ORF">FA13DRAFT_1795058</name>
</gene>
<keyword evidence="5" id="KW-1185">Reference proteome</keyword>
<evidence type="ECO:0000313" key="4">
    <source>
        <dbReference type="EMBL" id="TEB27004.1"/>
    </source>
</evidence>
<evidence type="ECO:0000256" key="2">
    <source>
        <dbReference type="SAM" id="MobiDB-lite"/>
    </source>
</evidence>
<accession>A0A4Y7SZE5</accession>
<dbReference type="PANTHER" id="PTHR43832">
    <property type="match status" value="1"/>
</dbReference>
<dbReference type="PANTHER" id="PTHR43832:SF1">
    <property type="entry name" value="S-ADENOSYL-L-METHIONINE-DEPENDENT METHYLTRANSFERASES SUPERFAMILY PROTEIN"/>
    <property type="match status" value="1"/>
</dbReference>
<comment type="similarity">
    <text evidence="1">Belongs to the CFA/CMAS family.</text>
</comment>
<dbReference type="InterPro" id="IPR029063">
    <property type="entry name" value="SAM-dependent_MTases_sf"/>
</dbReference>
<organism evidence="4 5">
    <name type="scientific">Coprinellus micaceus</name>
    <name type="common">Glistening ink-cap mushroom</name>
    <name type="synonym">Coprinus micaceus</name>
    <dbReference type="NCBI Taxonomy" id="71717"/>
    <lineage>
        <taxon>Eukaryota</taxon>
        <taxon>Fungi</taxon>
        <taxon>Dikarya</taxon>
        <taxon>Basidiomycota</taxon>
        <taxon>Agaricomycotina</taxon>
        <taxon>Agaricomycetes</taxon>
        <taxon>Agaricomycetidae</taxon>
        <taxon>Agaricales</taxon>
        <taxon>Agaricineae</taxon>
        <taxon>Psathyrellaceae</taxon>
        <taxon>Coprinellus</taxon>
    </lineage>
</organism>
<protein>
    <submittedName>
        <fullName evidence="4">S-adenosyl-L-methionine-dependent methyltransferase</fullName>
    </submittedName>
</protein>
<dbReference type="OrthoDB" id="2013972at2759"/>
<dbReference type="SUPFAM" id="SSF53335">
    <property type="entry name" value="S-adenosyl-L-methionine-dependent methyltransferases"/>
    <property type="match status" value="1"/>
</dbReference>
<reference evidence="4 5" key="1">
    <citation type="journal article" date="2019" name="Nat. Ecol. Evol.">
        <title>Megaphylogeny resolves global patterns of mushroom evolution.</title>
        <authorList>
            <person name="Varga T."/>
            <person name="Krizsan K."/>
            <person name="Foldi C."/>
            <person name="Dima B."/>
            <person name="Sanchez-Garcia M."/>
            <person name="Sanchez-Ramirez S."/>
            <person name="Szollosi G.J."/>
            <person name="Szarkandi J.G."/>
            <person name="Papp V."/>
            <person name="Albert L."/>
            <person name="Andreopoulos W."/>
            <person name="Angelini C."/>
            <person name="Antonin V."/>
            <person name="Barry K.W."/>
            <person name="Bougher N.L."/>
            <person name="Buchanan P."/>
            <person name="Buyck B."/>
            <person name="Bense V."/>
            <person name="Catcheside P."/>
            <person name="Chovatia M."/>
            <person name="Cooper J."/>
            <person name="Damon W."/>
            <person name="Desjardin D."/>
            <person name="Finy P."/>
            <person name="Geml J."/>
            <person name="Haridas S."/>
            <person name="Hughes K."/>
            <person name="Justo A."/>
            <person name="Karasinski D."/>
            <person name="Kautmanova I."/>
            <person name="Kiss B."/>
            <person name="Kocsube S."/>
            <person name="Kotiranta H."/>
            <person name="LaButti K.M."/>
            <person name="Lechner B.E."/>
            <person name="Liimatainen K."/>
            <person name="Lipzen A."/>
            <person name="Lukacs Z."/>
            <person name="Mihaltcheva S."/>
            <person name="Morgado L.N."/>
            <person name="Niskanen T."/>
            <person name="Noordeloos M.E."/>
            <person name="Ohm R.A."/>
            <person name="Ortiz-Santana B."/>
            <person name="Ovrebo C."/>
            <person name="Racz N."/>
            <person name="Riley R."/>
            <person name="Savchenko A."/>
            <person name="Shiryaev A."/>
            <person name="Soop K."/>
            <person name="Spirin V."/>
            <person name="Szebenyi C."/>
            <person name="Tomsovsky M."/>
            <person name="Tulloss R.E."/>
            <person name="Uehling J."/>
            <person name="Grigoriev I.V."/>
            <person name="Vagvolgyi C."/>
            <person name="Papp T."/>
            <person name="Martin F.M."/>
            <person name="Miettinen O."/>
            <person name="Hibbett D.S."/>
            <person name="Nagy L.G."/>
        </authorList>
    </citation>
    <scope>NUCLEOTIDE SEQUENCE [LARGE SCALE GENOMIC DNA]</scope>
    <source>
        <strain evidence="4 5">FP101781</strain>
    </source>
</reference>
<dbReference type="Gene3D" id="3.40.50.150">
    <property type="entry name" value="Vaccinia Virus protein VP39"/>
    <property type="match status" value="1"/>
</dbReference>
<keyword evidence="4" id="KW-0489">Methyltransferase</keyword>
<dbReference type="InterPro" id="IPR041698">
    <property type="entry name" value="Methyltransf_25"/>
</dbReference>
<feature type="compositionally biased region" description="Low complexity" evidence="2">
    <location>
        <begin position="328"/>
        <end position="338"/>
    </location>
</feature>
<feature type="region of interest" description="Disordered" evidence="2">
    <location>
        <begin position="325"/>
        <end position="352"/>
    </location>
</feature>
<comment type="caution">
    <text evidence="4">The sequence shown here is derived from an EMBL/GenBank/DDBJ whole genome shotgun (WGS) entry which is preliminary data.</text>
</comment>
<name>A0A4Y7SZE5_COPMI</name>
<dbReference type="Pfam" id="PF13649">
    <property type="entry name" value="Methyltransf_25"/>
    <property type="match status" value="1"/>
</dbReference>
<evidence type="ECO:0000259" key="3">
    <source>
        <dbReference type="Pfam" id="PF13649"/>
    </source>
</evidence>
<dbReference type="EMBL" id="QPFP01000043">
    <property type="protein sequence ID" value="TEB27004.1"/>
    <property type="molecule type" value="Genomic_DNA"/>
</dbReference>
<dbReference type="GO" id="GO:0008168">
    <property type="term" value="F:methyltransferase activity"/>
    <property type="evidence" value="ECO:0007669"/>
    <property type="project" value="UniProtKB-KW"/>
</dbReference>
<keyword evidence="4" id="KW-0808">Transferase</keyword>
<feature type="region of interest" description="Disordered" evidence="2">
    <location>
        <begin position="212"/>
        <end position="233"/>
    </location>
</feature>
<dbReference type="AlphaFoldDB" id="A0A4Y7SZE5"/>
<evidence type="ECO:0000313" key="5">
    <source>
        <dbReference type="Proteomes" id="UP000298030"/>
    </source>
</evidence>
<feature type="compositionally biased region" description="Polar residues" evidence="2">
    <location>
        <begin position="212"/>
        <end position="224"/>
    </location>
</feature>
<feature type="domain" description="Methyltransferase" evidence="3">
    <location>
        <begin position="72"/>
        <end position="169"/>
    </location>
</feature>
<dbReference type="Proteomes" id="UP000298030">
    <property type="component" value="Unassembled WGS sequence"/>
</dbReference>
<sequence length="523" mass="59321">MTAAPPVVGNVEKDIQDKLLHARQPRRKQGEVPYPLEYSNGVADYDIWEHMFLVSSCRGLTMHSFDHRPEVVLDLGCGGGYWALEAAKQWTSSTIVGFDIARIQPNLQDLEHYRHLAHRVKWAHGNMLDGLPFPSSQFDFVRIAYIGLGVPEDEWQFVLEEVSRVMKAGAVLELIEEDLIFPCTTLPSDPPLSPKLSDLDLSFRSLGHSDSSNAMSLLDPNSTLPERKPPSSPLRNMYEGFTRRTASKVHLAALTSDSSFQSHFSSSSKVSDVSMAKKHPQDHTRIKAAWDSLLSSRFICPTLLSILPFYLSTFFSDVKTHPPYQVALPPNSNSLPPLRSRHSAESFRPSSRGGLGGAVDVPFELNLTSVPRSTSRADAVTVRSMYSTRNLGVPHRWTSMHLGRSVNTITACKDPIRREYQKLFHQEYMDQYLHSDVSLHHLFDRDWNSWLNDMTDRISMRDRMDISLSWPETPGDKPECRKWRGEFEKDRGLSQDQEPPQQMHHDPNDLCRSVRVFVAKKAS</sequence>